<keyword evidence="1" id="KW-0812">Transmembrane</keyword>
<keyword evidence="1" id="KW-1133">Transmembrane helix</keyword>
<evidence type="ECO:0000256" key="1">
    <source>
        <dbReference type="SAM" id="Phobius"/>
    </source>
</evidence>
<accession>A0A1F6WX29</accession>
<evidence type="ECO:0000313" key="2">
    <source>
        <dbReference type="EMBL" id="OGI86446.1"/>
    </source>
</evidence>
<organism evidence="2 3">
    <name type="scientific">Candidatus Nomurabacteria bacterium RIFCSPLOWO2_01_FULL_39_17</name>
    <dbReference type="NCBI Taxonomy" id="1801770"/>
    <lineage>
        <taxon>Bacteria</taxon>
        <taxon>Candidatus Nomuraibacteriota</taxon>
    </lineage>
</organism>
<gene>
    <name evidence="2" type="ORF">A3A01_01055</name>
</gene>
<dbReference type="InterPro" id="IPR014509">
    <property type="entry name" value="YjdF-like"/>
</dbReference>
<feature type="transmembrane region" description="Helical" evidence="1">
    <location>
        <begin position="34"/>
        <end position="57"/>
    </location>
</feature>
<dbReference type="AlphaFoldDB" id="A0A1F6WX29"/>
<dbReference type="Pfam" id="PF09997">
    <property type="entry name" value="DUF2238"/>
    <property type="match status" value="1"/>
</dbReference>
<comment type="caution">
    <text evidence="2">The sequence shown here is derived from an EMBL/GenBank/DDBJ whole genome shotgun (WGS) entry which is preliminary data.</text>
</comment>
<dbReference type="Proteomes" id="UP000179352">
    <property type="component" value="Unassembled WGS sequence"/>
</dbReference>
<keyword evidence="1" id="KW-0472">Membrane</keyword>
<sequence>MDRKNLLIPIVSLIILIFIMNFLANKFYWYFSIWYFDIIMHFLGGFWLGLVAVYCFSYQSLSGSPVFKILAFILLVGLGWEVFEILINNFAGQIPFNIIDTLLDIVFDISGGLCAILYLWKKLPK</sequence>
<feature type="transmembrane region" description="Helical" evidence="1">
    <location>
        <begin position="102"/>
        <end position="120"/>
    </location>
</feature>
<evidence type="ECO:0008006" key="4">
    <source>
        <dbReference type="Google" id="ProtNLM"/>
    </source>
</evidence>
<dbReference type="EMBL" id="MFUU01000001">
    <property type="protein sequence ID" value="OGI86446.1"/>
    <property type="molecule type" value="Genomic_DNA"/>
</dbReference>
<dbReference type="STRING" id="1801770.A3A01_01055"/>
<proteinExistence type="predicted"/>
<protein>
    <recommendedName>
        <fullName evidence="4">VanZ-like domain-containing protein</fullName>
    </recommendedName>
</protein>
<feature type="transmembrane region" description="Helical" evidence="1">
    <location>
        <begin position="69"/>
        <end position="90"/>
    </location>
</feature>
<name>A0A1F6WX29_9BACT</name>
<evidence type="ECO:0000313" key="3">
    <source>
        <dbReference type="Proteomes" id="UP000179352"/>
    </source>
</evidence>
<reference evidence="2 3" key="1">
    <citation type="journal article" date="2016" name="Nat. Commun.">
        <title>Thousands of microbial genomes shed light on interconnected biogeochemical processes in an aquifer system.</title>
        <authorList>
            <person name="Anantharaman K."/>
            <person name="Brown C.T."/>
            <person name="Hug L.A."/>
            <person name="Sharon I."/>
            <person name="Castelle C.J."/>
            <person name="Probst A.J."/>
            <person name="Thomas B.C."/>
            <person name="Singh A."/>
            <person name="Wilkins M.J."/>
            <person name="Karaoz U."/>
            <person name="Brodie E.L."/>
            <person name="Williams K.H."/>
            <person name="Hubbard S.S."/>
            <person name="Banfield J.F."/>
        </authorList>
    </citation>
    <scope>NUCLEOTIDE SEQUENCE [LARGE SCALE GENOMIC DNA]</scope>
</reference>
<feature type="transmembrane region" description="Helical" evidence="1">
    <location>
        <begin position="7"/>
        <end position="28"/>
    </location>
</feature>